<dbReference type="Proteomes" id="UP001172101">
    <property type="component" value="Unassembled WGS sequence"/>
</dbReference>
<sequence>MSNGFMWLHETLTQHEQPLQVEQEQVLQSQLAAMVMERCLVGWKRVSYLEWCCNCCVLRRQELGAPFKKSCRGRSSMAFLYLSSSFPSPHPNRPTTCFRKQSRTNRSLNCPGCGCCTGCSNRPKRAQRGCGSGGMVSLERHPDDRKASPEINAGHGASWRGASPLGWVPRQLPRLDTADGSLLGLGLGPRTRPISLPLLLTIPFNTVRFFEIRIIIQFKPASCSLACLKCSESESLGTWPLRFFSLTRGVGCPRHRRQAPKRHEQPSPW</sequence>
<dbReference type="EMBL" id="JAUIRO010000006">
    <property type="protein sequence ID" value="KAK0709238.1"/>
    <property type="molecule type" value="Genomic_DNA"/>
</dbReference>
<organism evidence="1 2">
    <name type="scientific">Lasiosphaeria miniovina</name>
    <dbReference type="NCBI Taxonomy" id="1954250"/>
    <lineage>
        <taxon>Eukaryota</taxon>
        <taxon>Fungi</taxon>
        <taxon>Dikarya</taxon>
        <taxon>Ascomycota</taxon>
        <taxon>Pezizomycotina</taxon>
        <taxon>Sordariomycetes</taxon>
        <taxon>Sordariomycetidae</taxon>
        <taxon>Sordariales</taxon>
        <taxon>Lasiosphaeriaceae</taxon>
        <taxon>Lasiosphaeria</taxon>
    </lineage>
</organism>
<proteinExistence type="predicted"/>
<gene>
    <name evidence="1" type="ORF">B0T26DRAFT_399524</name>
</gene>
<evidence type="ECO:0000313" key="1">
    <source>
        <dbReference type="EMBL" id="KAK0709238.1"/>
    </source>
</evidence>
<protein>
    <submittedName>
        <fullName evidence="1">Uncharacterized protein</fullName>
    </submittedName>
</protein>
<dbReference type="AlphaFoldDB" id="A0AA40A4M0"/>
<evidence type="ECO:0000313" key="2">
    <source>
        <dbReference type="Proteomes" id="UP001172101"/>
    </source>
</evidence>
<dbReference type="RefSeq" id="XP_060292542.1">
    <property type="nucleotide sequence ID" value="XM_060434802.1"/>
</dbReference>
<dbReference type="GeneID" id="85318072"/>
<comment type="caution">
    <text evidence="1">The sequence shown here is derived from an EMBL/GenBank/DDBJ whole genome shotgun (WGS) entry which is preliminary data.</text>
</comment>
<reference evidence="1" key="1">
    <citation type="submission" date="2023-06" db="EMBL/GenBank/DDBJ databases">
        <title>Genome-scale phylogeny and comparative genomics of the fungal order Sordariales.</title>
        <authorList>
            <consortium name="Lawrence Berkeley National Laboratory"/>
            <person name="Hensen N."/>
            <person name="Bonometti L."/>
            <person name="Westerberg I."/>
            <person name="Brannstrom I.O."/>
            <person name="Guillou S."/>
            <person name="Cros-Aarteil S."/>
            <person name="Calhoun S."/>
            <person name="Haridas S."/>
            <person name="Kuo A."/>
            <person name="Mondo S."/>
            <person name="Pangilinan J."/>
            <person name="Riley R."/>
            <person name="LaButti K."/>
            <person name="Andreopoulos B."/>
            <person name="Lipzen A."/>
            <person name="Chen C."/>
            <person name="Yanf M."/>
            <person name="Daum C."/>
            <person name="Ng V."/>
            <person name="Clum A."/>
            <person name="Steindorff A."/>
            <person name="Ohm R."/>
            <person name="Martin F."/>
            <person name="Silar P."/>
            <person name="Natvig D."/>
            <person name="Lalanne C."/>
            <person name="Gautier V."/>
            <person name="Ament-velasquez S.L."/>
            <person name="Kruys A."/>
            <person name="Hutchinson M.I."/>
            <person name="Powell A.J."/>
            <person name="Barry K."/>
            <person name="Miller A.N."/>
            <person name="Grigoriev I.V."/>
            <person name="Debuchy R."/>
            <person name="Gladieux P."/>
            <person name="Thoren M.H."/>
            <person name="Johannesson H."/>
        </authorList>
    </citation>
    <scope>NUCLEOTIDE SEQUENCE</scope>
    <source>
        <strain evidence="1">SMH2392-1A</strain>
    </source>
</reference>
<accession>A0AA40A4M0</accession>
<keyword evidence="2" id="KW-1185">Reference proteome</keyword>
<name>A0AA40A4M0_9PEZI</name>